<dbReference type="InterPro" id="IPR002654">
    <property type="entry name" value="Glyco_trans_25"/>
</dbReference>
<feature type="domain" description="Glycosyl transferase family 25" evidence="4">
    <location>
        <begin position="1"/>
        <end position="219"/>
    </location>
</feature>
<evidence type="ECO:0000256" key="2">
    <source>
        <dbReference type="ARBA" id="ARBA00005222"/>
    </source>
</evidence>
<dbReference type="Pfam" id="PF01755">
    <property type="entry name" value="Glyco_transf_25"/>
    <property type="match status" value="1"/>
</dbReference>
<keyword evidence="3" id="KW-0448">Lipopolysaccharide biosynthesis</keyword>
<dbReference type="GO" id="GO:0009103">
    <property type="term" value="P:lipopolysaccharide biosynthetic process"/>
    <property type="evidence" value="ECO:0007669"/>
    <property type="project" value="UniProtKB-KW"/>
</dbReference>
<accession>A0A2N9X9J3</accession>
<comment type="pathway">
    <text evidence="1">Bacterial outer membrane biogenesis; lipooligosaccharide biosynthesis.</text>
</comment>
<evidence type="ECO:0000256" key="1">
    <source>
        <dbReference type="ARBA" id="ARBA00005068"/>
    </source>
</evidence>
<dbReference type="UniPathway" id="UPA00501"/>
<dbReference type="AlphaFoldDB" id="A0A2N9X9J3"/>
<proteinExistence type="predicted"/>
<dbReference type="CDD" id="cd06532">
    <property type="entry name" value="Glyco_transf_25"/>
    <property type="match status" value="1"/>
</dbReference>
<evidence type="ECO:0000313" key="5">
    <source>
        <dbReference type="EMBL" id="PIT41515.1"/>
    </source>
</evidence>
<name>A0A2N9X9J3_9NEIS</name>
<evidence type="ECO:0000313" key="6">
    <source>
        <dbReference type="Proteomes" id="UP000230202"/>
    </source>
</evidence>
<organism evidence="5 6">
    <name type="scientific">Snodgrassella alvi</name>
    <dbReference type="NCBI Taxonomy" id="1196083"/>
    <lineage>
        <taxon>Bacteria</taxon>
        <taxon>Pseudomonadati</taxon>
        <taxon>Pseudomonadota</taxon>
        <taxon>Betaproteobacteria</taxon>
        <taxon>Neisseriales</taxon>
        <taxon>Neisseriaceae</taxon>
        <taxon>Snodgrassella</taxon>
    </lineage>
</organism>
<comment type="pathway">
    <text evidence="2">Glycan metabolism; lacto-N-neotetraose biosynthesis.</text>
</comment>
<comment type="caution">
    <text evidence="5">The sequence shown here is derived from an EMBL/GenBank/DDBJ whole genome shotgun (WGS) entry which is preliminary data.</text>
</comment>
<evidence type="ECO:0000259" key="4">
    <source>
        <dbReference type="Pfam" id="PF01755"/>
    </source>
</evidence>
<dbReference type="EMBL" id="MEIL01000016">
    <property type="protein sequence ID" value="PIT41515.1"/>
    <property type="molecule type" value="Genomic_DNA"/>
</dbReference>
<gene>
    <name evidence="5" type="ORF">BHC54_01850</name>
</gene>
<protein>
    <recommendedName>
        <fullName evidence="4">Glycosyl transferase family 25 domain-containing protein</fullName>
    </recommendedName>
</protein>
<dbReference type="UniPathway" id="UPA00820"/>
<reference evidence="5" key="1">
    <citation type="journal article" date="2017" name="MBio">
        <title>Type VI secretion-mediated competition in the bee gut microbiome.</title>
        <authorList>
            <person name="Steele M.I."/>
            <person name="Kwong W.K."/>
            <person name="Powell J.E."/>
            <person name="Whiteley M."/>
            <person name="Moran N.A."/>
        </authorList>
    </citation>
    <scope>NUCLEOTIDE SEQUENCE [LARGE SCALE GENOMIC DNA]</scope>
    <source>
        <strain evidence="5">WkB273</strain>
    </source>
</reference>
<dbReference type="RefSeq" id="WP_100151564.1">
    <property type="nucleotide sequence ID" value="NZ_MEIL01000016.1"/>
</dbReference>
<evidence type="ECO:0000256" key="3">
    <source>
        <dbReference type="ARBA" id="ARBA00022985"/>
    </source>
</evidence>
<sequence length="283" mass="33317">MLKTFLINLDRRSDRLIFVKRQLGNLGIDFERISAVDGNCLTDEQKVFLNQPRFALECKRKAVSGEFGCALSHRAVWQRMVDESIPFALVLEDDVQLNSELVSLIAEEKNYHSFDFLNLTLKRPYYDIDAVEIKKSLSQKQLIRPAFWQVIKRKAWRMMEVKAIVKWKIYRLHALHNGMIACECDFAPSLACCYIVSLQGAKQMLLASDNLFYPIDKVWHYCGGLLKEGFLAEPLAFQSLDSDIPHRVRFKLTFWQKFIRFFVKGRHWRRRLDVIRMYGWSRL</sequence>
<dbReference type="Proteomes" id="UP000230202">
    <property type="component" value="Unassembled WGS sequence"/>
</dbReference>
<keyword evidence="6" id="KW-1185">Reference proteome</keyword>